<dbReference type="Proteomes" id="UP000315395">
    <property type="component" value="Chromosome"/>
</dbReference>
<dbReference type="InterPro" id="IPR008554">
    <property type="entry name" value="Glutaredoxin-like"/>
</dbReference>
<dbReference type="SUPFAM" id="SSF52833">
    <property type="entry name" value="Thioredoxin-like"/>
    <property type="match status" value="1"/>
</dbReference>
<dbReference type="Pfam" id="PF05768">
    <property type="entry name" value="Glrx-like"/>
    <property type="match status" value="1"/>
</dbReference>
<evidence type="ECO:0000313" key="2">
    <source>
        <dbReference type="Proteomes" id="UP000315395"/>
    </source>
</evidence>
<protein>
    <submittedName>
        <fullName evidence="1">Glutaredoxin family protein</fullName>
    </submittedName>
</protein>
<dbReference type="EMBL" id="CP041616">
    <property type="protein sequence ID" value="QDO89861.1"/>
    <property type="molecule type" value="Genomic_DNA"/>
</dbReference>
<keyword evidence="2" id="KW-1185">Reference proteome</keyword>
<dbReference type="AlphaFoldDB" id="A0A516GEC4"/>
<gene>
    <name evidence="1" type="ORF">FNH13_17265</name>
</gene>
<accession>A0A516GEC4</accession>
<name>A0A516GEC4_9MICO</name>
<evidence type="ECO:0000313" key="1">
    <source>
        <dbReference type="EMBL" id="QDO89861.1"/>
    </source>
</evidence>
<reference evidence="1 2" key="1">
    <citation type="submission" date="2019-07" db="EMBL/GenBank/DDBJ databases">
        <title>complete genome sequencing of Ornithinimicrobium sp. H23M54.</title>
        <authorList>
            <person name="Bae J.-W."/>
            <person name="Lee S.-Y."/>
        </authorList>
    </citation>
    <scope>NUCLEOTIDE SEQUENCE [LARGE SCALE GENOMIC DNA]</scope>
    <source>
        <strain evidence="1 2">H23M54</strain>
    </source>
</reference>
<dbReference type="RefSeq" id="WP_143784582.1">
    <property type="nucleotide sequence ID" value="NZ_CP041616.1"/>
</dbReference>
<organism evidence="1 2">
    <name type="scientific">Ornithinimicrobium ciconiae</name>
    <dbReference type="NCBI Taxonomy" id="2594265"/>
    <lineage>
        <taxon>Bacteria</taxon>
        <taxon>Bacillati</taxon>
        <taxon>Actinomycetota</taxon>
        <taxon>Actinomycetes</taxon>
        <taxon>Micrococcales</taxon>
        <taxon>Ornithinimicrobiaceae</taxon>
        <taxon>Ornithinimicrobium</taxon>
    </lineage>
</organism>
<proteinExistence type="predicted"/>
<dbReference type="OrthoDB" id="8779161at2"/>
<sequence length="100" mass="10997">MGLFARKRSAAAGPRITVIDRTGCHLCDQAVAVVDDVARRAGVDWERVDVDSSPELLHKYADLVPVVLVDGREIAHWTVTGKALTSALARGRSWRARYNI</sequence>
<dbReference type="InterPro" id="IPR036249">
    <property type="entry name" value="Thioredoxin-like_sf"/>
</dbReference>
<dbReference type="KEGG" id="orz:FNH13_17265"/>
<dbReference type="Gene3D" id="3.40.30.10">
    <property type="entry name" value="Glutaredoxin"/>
    <property type="match status" value="1"/>
</dbReference>